<evidence type="ECO:0000313" key="3">
    <source>
        <dbReference type="EMBL" id="KAF6218013.1"/>
    </source>
</evidence>
<feature type="region of interest" description="Disordered" evidence="1">
    <location>
        <begin position="691"/>
        <end position="716"/>
    </location>
</feature>
<dbReference type="Pfam" id="PF02037">
    <property type="entry name" value="SAP"/>
    <property type="match status" value="1"/>
</dbReference>
<sequence length="716" mass="79161">MTDYNMYLGGLMADCQRSVQRPSHPPEHPTIPTQHFATPPTPLPSYSFEEPQTIAPRPCIFRNLPSTAADPAAYTSRNIPPAGTAFRPYVSKHLTLPAAGPRPYATKDRPPAADTDHPNVNKNVPPAATASRSAISRNPLPVPTAPSPFVPLFQLPIVNSISACAPQKIHEPTTPIGQAAPRQDTRKGCSKEEPIKVFPIRYKNLTQSAMREELRARGLLCHGKNSDLVERLEKDDEFQAKPRTAENYDTLSPEDTCSLCVRRCIPSQGLVSSLKDRLKAHDKRRNETDAAVPGLSPSIVSRELLSALEVKVSQEMPEEKQLVQKAKNELASVTETAEKIDHTAETVALTKPMKRVEHKPINDMLLGQNIHKACNDCHNRHRRCIHDMNGNEDPARAIEPAIPEPTGFEAHIEDRTEFIAEEKPTLAVQEVAPKRTTRLRLSHPRVSASQNDKKPTTAIEELAGTRGTRSRVSDPKASASPNESRRSAQTGLMRKDVKRKDNVPKSRRTQLLYQPKDEIILLQICLKLKDVVDWGNISGFWNMVQDTLQLETGKPYKKVSRHVRILVCKRHAEQQEIEQRGKISISRVSAGCRPLLDKWIAGANGTRHVSPNTSIIPTSIEDEDNISLGRVGRQQLDPDDSVLEVQKRSATDAWLDTSCDTTPCKTLELCTSELTSSTSKSCADSVGCWSLSGSSVTSESSLEDESEDGDDMESGD</sequence>
<protein>
    <recommendedName>
        <fullName evidence="2">SAP domain-containing protein</fullName>
    </recommendedName>
</protein>
<accession>A0A8H6F7W8</accession>
<reference evidence="3 4" key="1">
    <citation type="journal article" date="2020" name="Genomics">
        <title>Complete, high-quality genomes from long-read metagenomic sequencing of two wolf lichen thalli reveals enigmatic genome architecture.</title>
        <authorList>
            <person name="McKenzie S.K."/>
            <person name="Walston R.F."/>
            <person name="Allen J.L."/>
        </authorList>
    </citation>
    <scope>NUCLEOTIDE SEQUENCE [LARGE SCALE GENOMIC DNA]</scope>
    <source>
        <strain evidence="3">WasteWater1</strain>
    </source>
</reference>
<keyword evidence="4" id="KW-1185">Reference proteome</keyword>
<dbReference type="InterPro" id="IPR036361">
    <property type="entry name" value="SAP_dom_sf"/>
</dbReference>
<feature type="region of interest" description="Disordered" evidence="1">
    <location>
        <begin position="97"/>
        <end position="132"/>
    </location>
</feature>
<proteinExistence type="predicted"/>
<evidence type="ECO:0000256" key="1">
    <source>
        <dbReference type="SAM" id="MobiDB-lite"/>
    </source>
</evidence>
<feature type="compositionally biased region" description="Basic and acidic residues" evidence="1">
    <location>
        <begin position="493"/>
        <end position="503"/>
    </location>
</feature>
<dbReference type="SMART" id="SM00513">
    <property type="entry name" value="SAP"/>
    <property type="match status" value="1"/>
</dbReference>
<feature type="domain" description="SAP" evidence="2">
    <location>
        <begin position="202"/>
        <end position="236"/>
    </location>
</feature>
<dbReference type="AlphaFoldDB" id="A0A8H6F7W8"/>
<feature type="compositionally biased region" description="Low complexity" evidence="1">
    <location>
        <begin position="691"/>
        <end position="700"/>
    </location>
</feature>
<feature type="compositionally biased region" description="Polar residues" evidence="1">
    <location>
        <begin position="479"/>
        <end position="490"/>
    </location>
</feature>
<dbReference type="PROSITE" id="PS50800">
    <property type="entry name" value="SAP"/>
    <property type="match status" value="1"/>
</dbReference>
<dbReference type="SUPFAM" id="SSF68906">
    <property type="entry name" value="SAP domain"/>
    <property type="match status" value="1"/>
</dbReference>
<comment type="caution">
    <text evidence="3">The sequence shown here is derived from an EMBL/GenBank/DDBJ whole genome shotgun (WGS) entry which is preliminary data.</text>
</comment>
<dbReference type="Gene3D" id="1.10.720.30">
    <property type="entry name" value="SAP domain"/>
    <property type="match status" value="1"/>
</dbReference>
<dbReference type="RefSeq" id="XP_037147448.1">
    <property type="nucleotide sequence ID" value="XM_037297323.1"/>
</dbReference>
<dbReference type="InterPro" id="IPR003034">
    <property type="entry name" value="SAP_dom"/>
</dbReference>
<name>A0A8H6F7W8_9LECA</name>
<feature type="compositionally biased region" description="Basic and acidic residues" evidence="1">
    <location>
        <begin position="105"/>
        <end position="119"/>
    </location>
</feature>
<organism evidence="3 4">
    <name type="scientific">Letharia lupina</name>
    <dbReference type="NCBI Taxonomy" id="560253"/>
    <lineage>
        <taxon>Eukaryota</taxon>
        <taxon>Fungi</taxon>
        <taxon>Dikarya</taxon>
        <taxon>Ascomycota</taxon>
        <taxon>Pezizomycotina</taxon>
        <taxon>Lecanoromycetes</taxon>
        <taxon>OSLEUM clade</taxon>
        <taxon>Lecanoromycetidae</taxon>
        <taxon>Lecanorales</taxon>
        <taxon>Lecanorineae</taxon>
        <taxon>Parmeliaceae</taxon>
        <taxon>Letharia</taxon>
    </lineage>
</organism>
<dbReference type="GeneID" id="59334826"/>
<feature type="compositionally biased region" description="Acidic residues" evidence="1">
    <location>
        <begin position="701"/>
        <end position="716"/>
    </location>
</feature>
<feature type="region of interest" description="Disordered" evidence="1">
    <location>
        <begin position="425"/>
        <end position="503"/>
    </location>
</feature>
<dbReference type="EMBL" id="JACCJB010000024">
    <property type="protein sequence ID" value="KAF6218013.1"/>
    <property type="molecule type" value="Genomic_DNA"/>
</dbReference>
<evidence type="ECO:0000259" key="2">
    <source>
        <dbReference type="PROSITE" id="PS50800"/>
    </source>
</evidence>
<gene>
    <name evidence="3" type="ORF">HO133_006425</name>
</gene>
<dbReference type="Proteomes" id="UP000593566">
    <property type="component" value="Unassembled WGS sequence"/>
</dbReference>
<evidence type="ECO:0000313" key="4">
    <source>
        <dbReference type="Proteomes" id="UP000593566"/>
    </source>
</evidence>